<feature type="compositionally biased region" description="Acidic residues" evidence="1">
    <location>
        <begin position="1042"/>
        <end position="1068"/>
    </location>
</feature>
<evidence type="ECO:0000313" key="2">
    <source>
        <dbReference type="EMBL" id="KAK6342016.1"/>
    </source>
</evidence>
<feature type="region of interest" description="Disordered" evidence="1">
    <location>
        <begin position="1302"/>
        <end position="1325"/>
    </location>
</feature>
<gene>
    <name evidence="2" type="ORF">TWF730_001498</name>
</gene>
<feature type="compositionally biased region" description="Basic and acidic residues" evidence="1">
    <location>
        <begin position="881"/>
        <end position="892"/>
    </location>
</feature>
<feature type="region of interest" description="Disordered" evidence="1">
    <location>
        <begin position="880"/>
        <end position="1124"/>
    </location>
</feature>
<feature type="compositionally biased region" description="Polar residues" evidence="1">
    <location>
        <begin position="1243"/>
        <end position="1255"/>
    </location>
</feature>
<feature type="region of interest" description="Disordered" evidence="1">
    <location>
        <begin position="1338"/>
        <end position="1368"/>
    </location>
</feature>
<feature type="compositionally biased region" description="Polar residues" evidence="1">
    <location>
        <begin position="1097"/>
        <end position="1106"/>
    </location>
</feature>
<keyword evidence="3" id="KW-1185">Reference proteome</keyword>
<feature type="compositionally biased region" description="Basic and acidic residues" evidence="1">
    <location>
        <begin position="219"/>
        <end position="228"/>
    </location>
</feature>
<dbReference type="EMBL" id="JAVHNS010000010">
    <property type="protein sequence ID" value="KAK6342016.1"/>
    <property type="molecule type" value="Genomic_DNA"/>
</dbReference>
<feature type="region of interest" description="Disordered" evidence="1">
    <location>
        <begin position="825"/>
        <end position="844"/>
    </location>
</feature>
<feature type="region of interest" description="Disordered" evidence="1">
    <location>
        <begin position="1241"/>
        <end position="1266"/>
    </location>
</feature>
<organism evidence="2 3">
    <name type="scientific">Orbilia blumenaviensis</name>
    <dbReference type="NCBI Taxonomy" id="1796055"/>
    <lineage>
        <taxon>Eukaryota</taxon>
        <taxon>Fungi</taxon>
        <taxon>Dikarya</taxon>
        <taxon>Ascomycota</taxon>
        <taxon>Pezizomycotina</taxon>
        <taxon>Orbiliomycetes</taxon>
        <taxon>Orbiliales</taxon>
        <taxon>Orbiliaceae</taxon>
        <taxon>Orbilia</taxon>
    </lineage>
</organism>
<feature type="region of interest" description="Disordered" evidence="1">
    <location>
        <begin position="98"/>
        <end position="125"/>
    </location>
</feature>
<accession>A0AAV9UIK2</accession>
<feature type="compositionally biased region" description="Basic and acidic residues" evidence="1">
    <location>
        <begin position="448"/>
        <end position="458"/>
    </location>
</feature>
<feature type="compositionally biased region" description="Low complexity" evidence="1">
    <location>
        <begin position="17"/>
        <end position="39"/>
    </location>
</feature>
<feature type="compositionally biased region" description="Basic and acidic residues" evidence="1">
    <location>
        <begin position="900"/>
        <end position="912"/>
    </location>
</feature>
<sequence>MEDSVAAQMHALDAVSRRSSTSSASSRPPRGSARGSSRSVRPRSRSRSSSGSAETAISGQTQAKGHGAEREAFEAFRMLPLCIQKVEKEREMGLWKEGASTAQATGAGKKTSPRRWFSPADDEPARAPDAAAEELGVLAYNEFTQLEIGSRLLRRVDIRNPIIIDPLATRIPQQPPKMLMLREFASLYHEANAEELSKSTWAQGGTVGVKLRKMFEREKARKENRRGGEVPQATDPIPYAPTPETTALLLAAIPKPPFKFLNIVKAAAPEMFSPSLSLHPYDWVPKAAGELSSYKTLPAIFWSPSKEEAVSIVFYMFPTTKNISYPVSVGVVEDKAVPNIPVKPVKFMSQSLLKAYWSGYIDFSRPMIIPNSAIYNGPSLASANEMEFWSLWKGLFKKPTYGGHQYGMTDETEAFENPVRLCRFFEGSRFIPGKYTAQMALEKRPLRQKRTLNDLKDSDSDDMTVRGYDSESEADSDNDDSKTITGINGRNDDDFSDNEIEFNNNSQEKPIVKGWLDTFFDRPSTITLDENVKITVPKRDISEILVTSQHIRKPLKEVKIQEDGIWILPGRKYNNPEEFSNVTLGPDNKAQEEEELSAFEKRTLRLLSMVIGPSGTSHLVSSAHIPYRYDYPGVKDTKSFLQYYRRQCVQEAQIAEIREKGRTEIGDGPYVWDGEVHKRLMEKEISLNEVMKAFKQVYGLPPFTDKTATRMYEMVIQSKRAGRLTIPAPWIPEPVLKVLGKVHSVRLKADGYSVRNIGTGPVSENERATSEEWMMKFGIPKAPRKKKSTKKQKDGPPPLPPRPPQLKERIRRDYVRDVFKEQMARLNGSTVEGDSGAATQDGNSARSKGVLLDLGRDELTREYTPVRIVSDDELQEILSGSEEKIGLEDPKRLGSAQAQKHVENGVDSRGDSEDSGSEQSSSDDEDEKAPMPDANNPIRSLLFCQANTEEDDVDTKSNSQDSSSEEELSSSEDEGEMAPIPDDNDPIRSFLFCKDNTDEDDVGTNSSSKEDEQSSSDEDETAPIPDDNDPIRSFLFCPASNEDGDADSEGDSSDSGSEEEQSSSDDEYEKTPIADDNDPIRSLLFCKANTDEDDDSNTGSSKTTEFAVQEAPQPPPVIEASIPPSVEEVSPVLSVREVSPLSATHEVPSSPTIQGISSLFSVHEAPGQSSVQKASSLSSIPEVLPLPVREFSPPPPADKPVPFQRNSASVSNQMPSLVPFEFGSSRVITRAELLAMKKARSLYQKNSDQSLNPDNATEGHLPGQPDKLQTQFQEYAQEPGKVRIPDIFMKADLRAKSRNVNPLAVPLGQPFPPLPKPQVAPGTVDADSKLSNRLAQAIQKSSGAELSKEMDWSGLRRRLESRRRNDSP</sequence>
<protein>
    <submittedName>
        <fullName evidence="2">Uncharacterized protein</fullName>
    </submittedName>
</protein>
<feature type="compositionally biased region" description="Acidic residues" evidence="1">
    <location>
        <begin position="963"/>
        <end position="976"/>
    </location>
</feature>
<reference evidence="2 3" key="1">
    <citation type="submission" date="2019-10" db="EMBL/GenBank/DDBJ databases">
        <authorList>
            <person name="Palmer J.M."/>
        </authorList>
    </citation>
    <scope>NUCLEOTIDE SEQUENCE [LARGE SCALE GENOMIC DNA]</scope>
    <source>
        <strain evidence="2 3">TWF730</strain>
    </source>
</reference>
<feature type="region of interest" description="Disordered" evidence="1">
    <location>
        <begin position="776"/>
        <end position="810"/>
    </location>
</feature>
<feature type="region of interest" description="Disordered" evidence="1">
    <location>
        <begin position="219"/>
        <end position="238"/>
    </location>
</feature>
<dbReference type="Proteomes" id="UP001373714">
    <property type="component" value="Unassembled WGS sequence"/>
</dbReference>
<comment type="caution">
    <text evidence="2">The sequence shown here is derived from an EMBL/GenBank/DDBJ whole genome shotgun (WGS) entry which is preliminary data.</text>
</comment>
<feature type="compositionally biased region" description="Pro residues" evidence="1">
    <location>
        <begin position="795"/>
        <end position="804"/>
    </location>
</feature>
<feature type="region of interest" description="Disordered" evidence="1">
    <location>
        <begin position="1"/>
        <end position="69"/>
    </location>
</feature>
<proteinExistence type="predicted"/>
<evidence type="ECO:0000256" key="1">
    <source>
        <dbReference type="SAM" id="MobiDB-lite"/>
    </source>
</evidence>
<feature type="compositionally biased region" description="Polar residues" evidence="1">
    <location>
        <begin position="827"/>
        <end position="844"/>
    </location>
</feature>
<feature type="region of interest" description="Disordered" evidence="1">
    <location>
        <begin position="448"/>
        <end position="503"/>
    </location>
</feature>
<feature type="region of interest" description="Disordered" evidence="1">
    <location>
        <begin position="1186"/>
        <end position="1208"/>
    </location>
</feature>
<evidence type="ECO:0000313" key="3">
    <source>
        <dbReference type="Proteomes" id="UP001373714"/>
    </source>
</evidence>
<name>A0AAV9UIK2_9PEZI</name>
<feature type="compositionally biased region" description="Acidic residues" evidence="1">
    <location>
        <begin position="913"/>
        <end position="927"/>
    </location>
</feature>
<feature type="compositionally biased region" description="Pro residues" evidence="1">
    <location>
        <begin position="1309"/>
        <end position="1318"/>
    </location>
</feature>